<dbReference type="Gene3D" id="2.40.50.140">
    <property type="entry name" value="Nucleic acid-binding proteins"/>
    <property type="match status" value="1"/>
</dbReference>
<dbReference type="EMBL" id="JBFQXQ010000001">
    <property type="protein sequence ID" value="MEX3172537.1"/>
    <property type="molecule type" value="Genomic_DNA"/>
</dbReference>
<dbReference type="FunFam" id="3.40.50.300:FF:000042">
    <property type="entry name" value="Maltose/maltodextrin ABC transporter, ATP-binding protein"/>
    <property type="match status" value="1"/>
</dbReference>
<dbReference type="PROSITE" id="PS50893">
    <property type="entry name" value="ABC_TRANSPORTER_2"/>
    <property type="match status" value="1"/>
</dbReference>
<feature type="domain" description="ABC transporter" evidence="4">
    <location>
        <begin position="4"/>
        <end position="235"/>
    </location>
</feature>
<evidence type="ECO:0000259" key="4">
    <source>
        <dbReference type="PROSITE" id="PS50893"/>
    </source>
</evidence>
<evidence type="ECO:0000313" key="6">
    <source>
        <dbReference type="EMBL" id="SUI85317.1"/>
    </source>
</evidence>
<name>A0A380AQR4_9GAMM</name>
<gene>
    <name evidence="6" type="primary">ugpC_2</name>
    <name evidence="5" type="ORF">AB4M04_10600</name>
    <name evidence="6" type="ORF">NCTC11544_04764</name>
</gene>
<organism evidence="6 7">
    <name type="scientific">Serratia quinivorans</name>
    <dbReference type="NCBI Taxonomy" id="137545"/>
    <lineage>
        <taxon>Bacteria</taxon>
        <taxon>Pseudomonadati</taxon>
        <taxon>Pseudomonadota</taxon>
        <taxon>Gammaproteobacteria</taxon>
        <taxon>Enterobacterales</taxon>
        <taxon>Yersiniaceae</taxon>
        <taxon>Serratia</taxon>
    </lineage>
</organism>
<dbReference type="PROSITE" id="PS00211">
    <property type="entry name" value="ABC_TRANSPORTER_1"/>
    <property type="match status" value="1"/>
</dbReference>
<dbReference type="InterPro" id="IPR017871">
    <property type="entry name" value="ABC_transporter-like_CS"/>
</dbReference>
<dbReference type="GO" id="GO:0055052">
    <property type="term" value="C:ATP-binding cassette (ABC) transporter complex, substrate-binding subunit-containing"/>
    <property type="evidence" value="ECO:0007669"/>
    <property type="project" value="TreeGrafter"/>
</dbReference>
<evidence type="ECO:0000256" key="3">
    <source>
        <dbReference type="ARBA" id="ARBA00022840"/>
    </source>
</evidence>
<dbReference type="GO" id="GO:0008643">
    <property type="term" value="P:carbohydrate transport"/>
    <property type="evidence" value="ECO:0007669"/>
    <property type="project" value="InterPro"/>
</dbReference>
<keyword evidence="3 6" id="KW-0067">ATP-binding</keyword>
<evidence type="ECO:0000313" key="7">
    <source>
        <dbReference type="Proteomes" id="UP000255529"/>
    </source>
</evidence>
<accession>A0A380AQR4</accession>
<reference evidence="6 7" key="1">
    <citation type="submission" date="2018-06" db="EMBL/GenBank/DDBJ databases">
        <authorList>
            <consortium name="Pathogen Informatics"/>
            <person name="Doyle S."/>
        </authorList>
    </citation>
    <scope>NUCLEOTIDE SEQUENCE [LARGE SCALE GENOMIC DNA]</scope>
    <source>
        <strain evidence="6 7">NCTC11544</strain>
    </source>
</reference>
<keyword evidence="2" id="KW-0547">Nucleotide-binding</keyword>
<dbReference type="Pfam" id="PF00005">
    <property type="entry name" value="ABC_tran"/>
    <property type="match status" value="1"/>
</dbReference>
<dbReference type="PANTHER" id="PTHR43875">
    <property type="entry name" value="MALTODEXTRIN IMPORT ATP-BINDING PROTEIN MSMX"/>
    <property type="match status" value="1"/>
</dbReference>
<dbReference type="SUPFAM" id="SSF52540">
    <property type="entry name" value="P-loop containing nucleoside triphosphate hydrolases"/>
    <property type="match status" value="1"/>
</dbReference>
<proteinExistence type="predicted"/>
<dbReference type="SUPFAM" id="SSF50331">
    <property type="entry name" value="MOP-like"/>
    <property type="match status" value="1"/>
</dbReference>
<sequence>MAYVELLDINKRYDNGYQAASNVNLQVEKGEFVVLLGPSGCGKSTTLRMIAGLETLSSGELRIDGERMNEVLPKYRDIAMVFQSYALYPHMTVYDNMALSLKIKGMAKAEIAGQIAAVAEMLHLSEFLQVKPGQLSGGQRQRVALGRAIVRRPKVFLFDEPLSNLDAKLRNRMRQELSALHKAIGATIIYVTHDQVEAMTMADKVVIMNQGKVQQIGTPLDLYHRPVNRFVAEFIGSPQMNLFEVQVQVQGERIVLQGDSGLVLPLATADFPALAQQQGAWLTLGCRPEACRISEPLAEPHLTGTLVYSENLGAESNLFVQGDNGAQYIVKQHSQLQQSQGQPLAVTLDTSALHFFDSQTGERLAPQGETVLPSGIL</sequence>
<dbReference type="EMBL" id="UGYN01000002">
    <property type="protein sequence ID" value="SUI85317.1"/>
    <property type="molecule type" value="Genomic_DNA"/>
</dbReference>
<dbReference type="AlphaFoldDB" id="A0A380AQR4"/>
<protein>
    <submittedName>
        <fullName evidence="5">ABC transporter ATP-binding protein</fullName>
    </submittedName>
    <submittedName>
        <fullName evidence="6">sn-glycerol-3-phosphate import ATP-binding protein UgpC</fullName>
        <ecNumber evidence="6">3.6.3.20</ecNumber>
    </submittedName>
</protein>
<dbReference type="PANTHER" id="PTHR43875:SF1">
    <property type="entry name" value="OSMOPROTECTIVE COMPOUNDS UPTAKE ATP-BINDING PROTEIN GGTA"/>
    <property type="match status" value="1"/>
</dbReference>
<dbReference type="InterPro" id="IPR040582">
    <property type="entry name" value="OB_MalK-like"/>
</dbReference>
<dbReference type="InterPro" id="IPR012340">
    <property type="entry name" value="NA-bd_OB-fold"/>
</dbReference>
<keyword evidence="1" id="KW-0813">Transport</keyword>
<keyword evidence="6" id="KW-0378">Hydrolase</keyword>
<dbReference type="GO" id="GO:0016887">
    <property type="term" value="F:ATP hydrolysis activity"/>
    <property type="evidence" value="ECO:0007669"/>
    <property type="project" value="InterPro"/>
</dbReference>
<dbReference type="Proteomes" id="UP000255529">
    <property type="component" value="Unassembled WGS sequence"/>
</dbReference>
<dbReference type="CDD" id="cd03301">
    <property type="entry name" value="ABC_MalK_N"/>
    <property type="match status" value="1"/>
</dbReference>
<evidence type="ECO:0000313" key="8">
    <source>
        <dbReference type="Proteomes" id="UP001558101"/>
    </source>
</evidence>
<dbReference type="RefSeq" id="WP_017893134.1">
    <property type="nucleotide sequence ID" value="NZ_CAMKID010000002.1"/>
</dbReference>
<dbReference type="InterPro" id="IPR027417">
    <property type="entry name" value="P-loop_NTPase"/>
</dbReference>
<evidence type="ECO:0000256" key="2">
    <source>
        <dbReference type="ARBA" id="ARBA00022741"/>
    </source>
</evidence>
<dbReference type="InterPro" id="IPR008995">
    <property type="entry name" value="Mo/tungstate-bd_C_term_dom"/>
</dbReference>
<dbReference type="InterPro" id="IPR003439">
    <property type="entry name" value="ABC_transporter-like_ATP-bd"/>
</dbReference>
<reference evidence="5 8" key="2">
    <citation type="submission" date="2024-07" db="EMBL/GenBank/DDBJ databases">
        <title>Genomes of novel Serratia strains from suburban soil.</title>
        <authorList>
            <person name="Markert E.X."/>
            <person name="Severe K."/>
            <person name="Severe L."/>
            <person name="Twing K.I."/>
            <person name="Ward L.M."/>
        </authorList>
    </citation>
    <scope>NUCLEOTIDE SEQUENCE [LARGE SCALE GENOMIC DNA]</scope>
    <source>
        <strain evidence="5 8">3C-UT</strain>
    </source>
</reference>
<evidence type="ECO:0000256" key="1">
    <source>
        <dbReference type="ARBA" id="ARBA00022448"/>
    </source>
</evidence>
<dbReference type="EC" id="3.6.3.20" evidence="6"/>
<dbReference type="InterPro" id="IPR015855">
    <property type="entry name" value="ABC_transpr_MalK-like"/>
</dbReference>
<dbReference type="InterPro" id="IPR003593">
    <property type="entry name" value="AAA+_ATPase"/>
</dbReference>
<dbReference type="GO" id="GO:0140359">
    <property type="term" value="F:ABC-type transporter activity"/>
    <property type="evidence" value="ECO:0007669"/>
    <property type="project" value="InterPro"/>
</dbReference>
<dbReference type="Gene3D" id="2.40.50.100">
    <property type="match status" value="1"/>
</dbReference>
<dbReference type="Proteomes" id="UP001558101">
    <property type="component" value="Unassembled WGS sequence"/>
</dbReference>
<dbReference type="InterPro" id="IPR047641">
    <property type="entry name" value="ABC_transpr_MalK/UgpC-like"/>
</dbReference>
<dbReference type="GO" id="GO:0005524">
    <property type="term" value="F:ATP binding"/>
    <property type="evidence" value="ECO:0007669"/>
    <property type="project" value="UniProtKB-KW"/>
</dbReference>
<evidence type="ECO:0000313" key="5">
    <source>
        <dbReference type="EMBL" id="MEX3172537.1"/>
    </source>
</evidence>
<dbReference type="Pfam" id="PF17912">
    <property type="entry name" value="OB_MalK"/>
    <property type="match status" value="1"/>
</dbReference>
<dbReference type="Gene3D" id="3.40.50.300">
    <property type="entry name" value="P-loop containing nucleotide triphosphate hydrolases"/>
    <property type="match status" value="1"/>
</dbReference>
<dbReference type="NCBIfam" id="NF008653">
    <property type="entry name" value="PRK11650.1"/>
    <property type="match status" value="1"/>
</dbReference>
<dbReference type="SMART" id="SM00382">
    <property type="entry name" value="AAA"/>
    <property type="match status" value="1"/>
</dbReference>
<keyword evidence="8" id="KW-1185">Reference proteome</keyword>